<accession>A0A9Q4KYC2</accession>
<protein>
    <submittedName>
        <fullName evidence="2">Uncharacterized protein</fullName>
    </submittedName>
</protein>
<evidence type="ECO:0000313" key="2">
    <source>
        <dbReference type="EMBL" id="MDF9746170.1"/>
    </source>
</evidence>
<dbReference type="RefSeq" id="WP_277521690.1">
    <property type="nucleotide sequence ID" value="NZ_JAMQOT010000003.1"/>
</dbReference>
<keyword evidence="3" id="KW-1185">Reference proteome</keyword>
<sequence>MTVHIQEVRPDELADAVESGGVTLVLGAPGIGTSRHLQSLGQLVERLPEVTAVDDRELVIVEDFVSAVFDLDDRTLAAYTYEYGDKSLFTRSGGAVIITRPRSFDWLCRSDHGVSERFIEKVDTVLSVRTPPVGATAAIDEVRQRITRRSPSGLRDDERAAVLEWARYPPYYFEGPEVQQHLGWYDATVTPAAFLSLSKYDGSDVLLPGDVRRAFGDCNVSVGPFGEAFADVVSPLVPSGGLPSRTPTERSPAVLAAVALVAVGVADDADWFEPLARYRTPPTTAEALEIALDLPPGTIDHLRVFAADPARALIRDRLAEDDDEESVIDAARDVMGQAVDALSSEGPSFETMSVGPEEYGSSPLVGSWHWDGPQALHDAAVERELPDPIRELEGTDDETNRDWRSLVDGDELLEALDGGLVVLSGPRASGKRRLAASLASELDDWGTTVTLPDLSRPDHIRTGIEATPNAIVVATYGAEPAAVNGDDGVRALPEWIGDGSCAGAVLICDDTNRERLEDVADRAGCDELTAWTDRVEFSLADPTVDIDRDPATVARDLLDAIGWNEIRSPSRRSVDVESVTDQSPLAAIAAVPDHALDGEFVGTVVAEAVDVISTTHGPAAAEQWLSFIDDLVTDVGRNRTADSDESLLYRGEVYETAIAAVARANPRTDEWVHAVARGVLEVTNETAAPFAGRESVGGDLEPFATAFAAALARLAQPPDGSAVNHGAVGCVDEALHASIVDDGWQFPLHFVYGAAVGQIVRRADDPKAANGGISTIVSRVRQYAMSANDHHTASALGNSFGSMLGAVAGVERSTEELSVWVHDIESRAREAVQDVTDRHSRRTLLTELYVAGLGLWVFEHGCPDEAFGPLLEAVGQSVRHTATAVELDGDPETYVLEAYGHTVRVVVQSGELDRAEPFFAECHRLADAIAGSDGFENERDGRAALHATGLAAFGDVELDSPDAVGQYPYGRDTIAFEDSLGFEDWMELYEESVTRGVGSDASTAETTQYLTEVYRGALSTHVRGFDPDSDEWPDSNDGVTPRGERTWYGGLTDLIETRATTTDAVDDPIQFLAEVYGGAAVEWAADGESSRTQEWITVLVRSFRTSRESIDGRDETDWFDAFASIDAEILAAVLTRTDVGERTHEGVVDAVLSQIRAAATAQDNPPHPVVYVASVFGGALALAADARSEEVRFGVTEVLAALDGECSLDWVGLERADIFERIYAEALSQVGRTHTDVSETEEWFDLVSAGIEAAATREVPDRPAEFVTGVYARALFDAAQDGADEWRRKLDSELREFTRGPSVNEPATFLEGLYADVVVEGAKRHGPGIRIEACIEAVAESLRAASDAGLLPDDNALERTVSQAADTLSSATVRNPGDFVIRIDHGLRKTGHESLANDLFDNGGDDKPVSDGESPSNTDRGLGSTSPESEDR</sequence>
<gene>
    <name evidence="2" type="ORF">NDI89_11310</name>
</gene>
<name>A0A9Q4KYC2_9EURY</name>
<organism evidence="2 3">
    <name type="scientific">Natrinema salsiterrestre</name>
    <dbReference type="NCBI Taxonomy" id="2950540"/>
    <lineage>
        <taxon>Archaea</taxon>
        <taxon>Methanobacteriati</taxon>
        <taxon>Methanobacteriota</taxon>
        <taxon>Stenosarchaea group</taxon>
        <taxon>Halobacteria</taxon>
        <taxon>Halobacteriales</taxon>
        <taxon>Natrialbaceae</taxon>
        <taxon>Natrinema</taxon>
    </lineage>
</organism>
<proteinExistence type="predicted"/>
<feature type="compositionally biased region" description="Polar residues" evidence="1">
    <location>
        <begin position="1413"/>
        <end position="1432"/>
    </location>
</feature>
<dbReference type="EMBL" id="JAMQOT010000003">
    <property type="protein sequence ID" value="MDF9746170.1"/>
    <property type="molecule type" value="Genomic_DNA"/>
</dbReference>
<evidence type="ECO:0000313" key="3">
    <source>
        <dbReference type="Proteomes" id="UP001154061"/>
    </source>
</evidence>
<feature type="region of interest" description="Disordered" evidence="1">
    <location>
        <begin position="1394"/>
        <end position="1432"/>
    </location>
</feature>
<evidence type="ECO:0000256" key="1">
    <source>
        <dbReference type="SAM" id="MobiDB-lite"/>
    </source>
</evidence>
<reference evidence="2" key="1">
    <citation type="submission" date="2022-06" db="EMBL/GenBank/DDBJ databases">
        <title>Natrinema sp. a new haloarchaeum isolate from saline soil.</title>
        <authorList>
            <person name="Strakova D."/>
            <person name="Galisteo C."/>
            <person name="Sanchez-Porro C."/>
            <person name="Ventosa A."/>
        </authorList>
    </citation>
    <scope>NUCLEOTIDE SEQUENCE</scope>
    <source>
        <strain evidence="2">S1CR25-10</strain>
    </source>
</reference>
<comment type="caution">
    <text evidence="2">The sequence shown here is derived from an EMBL/GenBank/DDBJ whole genome shotgun (WGS) entry which is preliminary data.</text>
</comment>
<dbReference type="Proteomes" id="UP001154061">
    <property type="component" value="Unassembled WGS sequence"/>
</dbReference>